<comment type="caution">
    <text evidence="1">The sequence shown here is derived from an EMBL/GenBank/DDBJ whole genome shotgun (WGS) entry which is preliminary data.</text>
</comment>
<dbReference type="EMBL" id="JACHHZ010000001">
    <property type="protein sequence ID" value="MBB6091191.1"/>
    <property type="molecule type" value="Genomic_DNA"/>
</dbReference>
<evidence type="ECO:0000313" key="1">
    <source>
        <dbReference type="EMBL" id="MBB6091191.1"/>
    </source>
</evidence>
<proteinExistence type="predicted"/>
<dbReference type="Proteomes" id="UP000588068">
    <property type="component" value="Unassembled WGS sequence"/>
</dbReference>
<reference evidence="1 2" key="1">
    <citation type="submission" date="2020-08" db="EMBL/GenBank/DDBJ databases">
        <title>Genomic Encyclopedia of Type Strains, Phase IV (KMG-IV): sequencing the most valuable type-strain genomes for metagenomic binning, comparative biology and taxonomic classification.</title>
        <authorList>
            <person name="Goeker M."/>
        </authorList>
    </citation>
    <scope>NUCLEOTIDE SEQUENCE [LARGE SCALE GENOMIC DNA]</scope>
    <source>
        <strain evidence="1 2">DSM 26723</strain>
    </source>
</reference>
<name>A0A841HDM6_9GAMM</name>
<organism evidence="1 2">
    <name type="scientific">Povalibacter uvarum</name>
    <dbReference type="NCBI Taxonomy" id="732238"/>
    <lineage>
        <taxon>Bacteria</taxon>
        <taxon>Pseudomonadati</taxon>
        <taxon>Pseudomonadota</taxon>
        <taxon>Gammaproteobacteria</taxon>
        <taxon>Steroidobacterales</taxon>
        <taxon>Steroidobacteraceae</taxon>
        <taxon>Povalibacter</taxon>
    </lineage>
</organism>
<dbReference type="AlphaFoldDB" id="A0A841HDM6"/>
<protein>
    <submittedName>
        <fullName evidence="1">Uncharacterized protein YijF (DUF1287 family)</fullName>
    </submittedName>
</protein>
<evidence type="ECO:0000313" key="2">
    <source>
        <dbReference type="Proteomes" id="UP000588068"/>
    </source>
</evidence>
<accession>A0A841HDM6</accession>
<gene>
    <name evidence="1" type="ORF">HNQ60_000037</name>
</gene>
<dbReference type="Pfam" id="PF06940">
    <property type="entry name" value="DUF1287"/>
    <property type="match status" value="1"/>
</dbReference>
<dbReference type="InterPro" id="IPR009706">
    <property type="entry name" value="DUF1287"/>
</dbReference>
<keyword evidence="2" id="KW-1185">Reference proteome</keyword>
<sequence>MSLVVEVLHIGIVSDGSVDGRLLIIHNIGRGTREEDVLLQFNLIIGHHRLSAEDLPN</sequence>